<evidence type="ECO:0000256" key="11">
    <source>
        <dbReference type="ARBA" id="ARBA00022989"/>
    </source>
</evidence>
<dbReference type="PANTHER" id="PTHR43065:SF48">
    <property type="entry name" value="HISTIDINE KINASE"/>
    <property type="match status" value="1"/>
</dbReference>
<evidence type="ECO:0000256" key="12">
    <source>
        <dbReference type="ARBA" id="ARBA00023012"/>
    </source>
</evidence>
<dbReference type="Pfam" id="PF02518">
    <property type="entry name" value="HATPase_c"/>
    <property type="match status" value="1"/>
</dbReference>
<dbReference type="EMBL" id="JAROCB010000005">
    <property type="protein sequence ID" value="MDN4598900.1"/>
    <property type="molecule type" value="Genomic_DNA"/>
</dbReference>
<dbReference type="Proteomes" id="UP001174210">
    <property type="component" value="Unassembled WGS sequence"/>
</dbReference>
<keyword evidence="17" id="KW-1185">Reference proteome</keyword>
<evidence type="ECO:0000256" key="1">
    <source>
        <dbReference type="ARBA" id="ARBA00000085"/>
    </source>
</evidence>
<evidence type="ECO:0000259" key="15">
    <source>
        <dbReference type="PROSITE" id="PS50109"/>
    </source>
</evidence>
<keyword evidence="5" id="KW-0597">Phosphoprotein</keyword>
<evidence type="ECO:0000256" key="9">
    <source>
        <dbReference type="ARBA" id="ARBA00022777"/>
    </source>
</evidence>
<dbReference type="InterPro" id="IPR005467">
    <property type="entry name" value="His_kinase_dom"/>
</dbReference>
<protein>
    <recommendedName>
        <fullName evidence="3">histidine kinase</fullName>
        <ecNumber evidence="3">2.7.13.3</ecNumber>
    </recommendedName>
</protein>
<dbReference type="SMART" id="SM00387">
    <property type="entry name" value="HATPase_c"/>
    <property type="match status" value="1"/>
</dbReference>
<accession>A0ABT8J1G9</accession>
<feature type="domain" description="Histidine kinase" evidence="15">
    <location>
        <begin position="318"/>
        <end position="420"/>
    </location>
</feature>
<keyword evidence="9" id="KW-0418">Kinase</keyword>
<keyword evidence="12" id="KW-0902">Two-component regulatory system</keyword>
<dbReference type="EC" id="2.7.13.3" evidence="3"/>
<dbReference type="InterPro" id="IPR016120">
    <property type="entry name" value="Sig_transdc_His_kin_SpoOB"/>
</dbReference>
<comment type="catalytic activity">
    <reaction evidence="1">
        <text>ATP + protein L-histidine = ADP + protein N-phospho-L-histidine.</text>
        <dbReference type="EC" id="2.7.13.3"/>
    </reaction>
</comment>
<keyword evidence="7 14" id="KW-0812">Transmembrane</keyword>
<comment type="caution">
    <text evidence="16">The sequence shown here is derived from an EMBL/GenBank/DDBJ whole genome shotgun (WGS) entry which is preliminary data.</text>
</comment>
<keyword evidence="10 16" id="KW-0067">ATP-binding</keyword>
<evidence type="ECO:0000313" key="16">
    <source>
        <dbReference type="EMBL" id="MDN4598900.1"/>
    </source>
</evidence>
<dbReference type="SUPFAM" id="SSF55890">
    <property type="entry name" value="Sporulation response regulatory protein Spo0B"/>
    <property type="match status" value="1"/>
</dbReference>
<evidence type="ECO:0000256" key="7">
    <source>
        <dbReference type="ARBA" id="ARBA00022692"/>
    </source>
</evidence>
<dbReference type="InterPro" id="IPR029151">
    <property type="entry name" value="Sensor-like_sf"/>
</dbReference>
<evidence type="ECO:0000256" key="6">
    <source>
        <dbReference type="ARBA" id="ARBA00022679"/>
    </source>
</evidence>
<dbReference type="SUPFAM" id="SSF103190">
    <property type="entry name" value="Sensory domain-like"/>
    <property type="match status" value="1"/>
</dbReference>
<keyword evidence="8" id="KW-0547">Nucleotide-binding</keyword>
<evidence type="ECO:0000256" key="5">
    <source>
        <dbReference type="ARBA" id="ARBA00022553"/>
    </source>
</evidence>
<evidence type="ECO:0000313" key="17">
    <source>
        <dbReference type="Proteomes" id="UP001174210"/>
    </source>
</evidence>
<proteinExistence type="predicted"/>
<dbReference type="Pfam" id="PF17203">
    <property type="entry name" value="sCache_3_2"/>
    <property type="match status" value="1"/>
</dbReference>
<feature type="transmembrane region" description="Helical" evidence="14">
    <location>
        <begin position="171"/>
        <end position="192"/>
    </location>
</feature>
<keyword evidence="4" id="KW-1003">Cell membrane</keyword>
<sequence>MARRGVMRSAASRVFAVLVAVVLVAGVLTAVLLVLDAQRSARVEAERVTRSVSETLADLPEVRSALTSGPSAATAELQPVTERITRSAGVDFITIMTADGIRVTHRDPGQIGRHYLGTIPGTPVARTEEFTGTLGPSVRTIVPVLDGGRVVGWVSTGVTVESIGSTLLPRLPYAIGIALAVTAAGVVGALVVRRLTRRVTGDLPAREVRDAVSSYESVRTLGEALRAQNHEHGNRMHTAVALIELGRTDEAVELLTETSRQSQALVDQVTAARAGDPTVGALLLGKAAQAAERGVEWEAVLDPETPRTTLSAVDAVSVVGNLIDNALDAAAAGPEPRWVRFTLAPGDAGGVVVEVADSGDGIPQGTRERIFEPGFSTKPADETGRGVGLPLVKAIVEAAGGTLRLDAEPTRFRAELPGRETP</sequence>
<keyword evidence="6" id="KW-0808">Transferase</keyword>
<dbReference type="GO" id="GO:0005524">
    <property type="term" value="F:ATP binding"/>
    <property type="evidence" value="ECO:0007669"/>
    <property type="project" value="UniProtKB-KW"/>
</dbReference>
<dbReference type="PANTHER" id="PTHR43065">
    <property type="entry name" value="SENSOR HISTIDINE KINASE"/>
    <property type="match status" value="1"/>
</dbReference>
<keyword evidence="11 14" id="KW-1133">Transmembrane helix</keyword>
<gene>
    <name evidence="16" type="ORF">P5G59_17235</name>
</gene>
<name>A0ABT8J1G9_9MICO</name>
<dbReference type="InterPro" id="IPR036890">
    <property type="entry name" value="HATPase_C_sf"/>
</dbReference>
<evidence type="ECO:0000256" key="10">
    <source>
        <dbReference type="ARBA" id="ARBA00022840"/>
    </source>
</evidence>
<evidence type="ECO:0000256" key="3">
    <source>
        <dbReference type="ARBA" id="ARBA00012438"/>
    </source>
</evidence>
<dbReference type="RefSeq" id="WP_301220248.1">
    <property type="nucleotide sequence ID" value="NZ_JAROCB010000005.1"/>
</dbReference>
<dbReference type="PRINTS" id="PR00344">
    <property type="entry name" value="BCTRLSENSOR"/>
</dbReference>
<evidence type="ECO:0000256" key="8">
    <source>
        <dbReference type="ARBA" id="ARBA00022741"/>
    </source>
</evidence>
<dbReference type="InterPro" id="IPR033463">
    <property type="entry name" value="sCache_3"/>
</dbReference>
<comment type="subcellular location">
    <subcellularLocation>
        <location evidence="2">Cell membrane</location>
        <topology evidence="2">Multi-pass membrane protein</topology>
    </subcellularLocation>
</comment>
<reference evidence="16" key="1">
    <citation type="submission" date="2023-03" db="EMBL/GenBank/DDBJ databases">
        <title>MT1 and MT2 Draft Genomes of Novel Species.</title>
        <authorList>
            <person name="Venkateswaran K."/>
        </authorList>
    </citation>
    <scope>NUCLEOTIDE SEQUENCE</scope>
    <source>
        <strain evidence="16">F6_8S_P_1A</strain>
    </source>
</reference>
<dbReference type="InterPro" id="IPR003594">
    <property type="entry name" value="HATPase_dom"/>
</dbReference>
<dbReference type="Gene3D" id="3.30.450.20">
    <property type="entry name" value="PAS domain"/>
    <property type="match status" value="1"/>
</dbReference>
<evidence type="ECO:0000256" key="2">
    <source>
        <dbReference type="ARBA" id="ARBA00004651"/>
    </source>
</evidence>
<dbReference type="SUPFAM" id="SSF55874">
    <property type="entry name" value="ATPase domain of HSP90 chaperone/DNA topoisomerase II/histidine kinase"/>
    <property type="match status" value="1"/>
</dbReference>
<keyword evidence="13 14" id="KW-0472">Membrane</keyword>
<dbReference type="InterPro" id="IPR004358">
    <property type="entry name" value="Sig_transdc_His_kin-like_C"/>
</dbReference>
<dbReference type="Gene3D" id="3.30.565.10">
    <property type="entry name" value="Histidine kinase-like ATPase, C-terminal domain"/>
    <property type="match status" value="1"/>
</dbReference>
<evidence type="ECO:0000256" key="4">
    <source>
        <dbReference type="ARBA" id="ARBA00022475"/>
    </source>
</evidence>
<evidence type="ECO:0000256" key="13">
    <source>
        <dbReference type="ARBA" id="ARBA00023136"/>
    </source>
</evidence>
<dbReference type="PROSITE" id="PS50109">
    <property type="entry name" value="HIS_KIN"/>
    <property type="match status" value="1"/>
</dbReference>
<evidence type="ECO:0000256" key="14">
    <source>
        <dbReference type="SAM" id="Phobius"/>
    </source>
</evidence>
<organism evidence="16 17">
    <name type="scientific">Leifsonia virtsii</name>
    <dbReference type="NCBI Taxonomy" id="3035915"/>
    <lineage>
        <taxon>Bacteria</taxon>
        <taxon>Bacillati</taxon>
        <taxon>Actinomycetota</taxon>
        <taxon>Actinomycetes</taxon>
        <taxon>Micrococcales</taxon>
        <taxon>Microbacteriaceae</taxon>
        <taxon>Leifsonia</taxon>
    </lineage>
</organism>